<dbReference type="PROSITE" id="PS01031">
    <property type="entry name" value="SHSP"/>
    <property type="match status" value="1"/>
</dbReference>
<dbReference type="InterPro" id="IPR002068">
    <property type="entry name" value="A-crystallin/Hsp20_dom"/>
</dbReference>
<comment type="caution">
    <text evidence="4">The sequence shown here is derived from an EMBL/GenBank/DDBJ whole genome shotgun (WGS) entry which is preliminary data.</text>
</comment>
<protein>
    <submittedName>
        <fullName evidence="4">Hsp20/alpha crystallin family protein</fullName>
    </submittedName>
</protein>
<gene>
    <name evidence="4" type="ORF">DX116_02190</name>
</gene>
<dbReference type="Gene3D" id="2.60.40.790">
    <property type="match status" value="1"/>
</dbReference>
<organism evidence="4 5">
    <name type="scientific">Aeromicrobium endophyticum</name>
    <dbReference type="NCBI Taxonomy" id="2292704"/>
    <lineage>
        <taxon>Bacteria</taxon>
        <taxon>Bacillati</taxon>
        <taxon>Actinomycetota</taxon>
        <taxon>Actinomycetes</taxon>
        <taxon>Propionibacteriales</taxon>
        <taxon>Nocardioidaceae</taxon>
        <taxon>Aeromicrobium</taxon>
    </lineage>
</organism>
<evidence type="ECO:0000256" key="1">
    <source>
        <dbReference type="PROSITE-ProRule" id="PRU00285"/>
    </source>
</evidence>
<dbReference type="SUPFAM" id="SSF49764">
    <property type="entry name" value="HSP20-like chaperones"/>
    <property type="match status" value="1"/>
</dbReference>
<dbReference type="Proteomes" id="UP000265581">
    <property type="component" value="Unassembled WGS sequence"/>
</dbReference>
<name>A0A371P982_9ACTN</name>
<sequence length="146" mass="15863">MNAMTFDPLVELDRLAGDHLTRGRTPLRTGPRAVPVDLLRDGDQYVLTADLPGVDPGSIDIDLDGHVLTIRAERTAATHEGAQWIAQERRTGSYMRQFTLGDGVDTERISAAYDHGVLSLTIPLSEKARPRKIALSSTSDQASIVA</sequence>
<dbReference type="InterPro" id="IPR031107">
    <property type="entry name" value="Small_HSP"/>
</dbReference>
<reference evidence="4 5" key="1">
    <citation type="submission" date="2018-08" db="EMBL/GenBank/DDBJ databases">
        <title>Aeromicrobium sp. M2KJ-4, whole genome shotgun sequence.</title>
        <authorList>
            <person name="Tuo L."/>
        </authorList>
    </citation>
    <scope>NUCLEOTIDE SEQUENCE [LARGE SCALE GENOMIC DNA]</scope>
    <source>
        <strain evidence="4 5">M2KJ-4</strain>
    </source>
</reference>
<evidence type="ECO:0000256" key="2">
    <source>
        <dbReference type="RuleBase" id="RU003616"/>
    </source>
</evidence>
<keyword evidence="5" id="KW-1185">Reference proteome</keyword>
<evidence type="ECO:0000313" key="4">
    <source>
        <dbReference type="EMBL" id="REK72462.1"/>
    </source>
</evidence>
<dbReference type="RefSeq" id="WP_119702576.1">
    <property type="nucleotide sequence ID" value="NZ_JBHSOI010000001.1"/>
</dbReference>
<comment type="similarity">
    <text evidence="1 2">Belongs to the small heat shock protein (HSP20) family.</text>
</comment>
<proteinExistence type="inferred from homology"/>
<accession>A0A371P982</accession>
<dbReference type="PANTHER" id="PTHR11527">
    <property type="entry name" value="HEAT-SHOCK PROTEIN 20 FAMILY MEMBER"/>
    <property type="match status" value="1"/>
</dbReference>
<dbReference type="OrthoDB" id="5242916at2"/>
<evidence type="ECO:0000259" key="3">
    <source>
        <dbReference type="PROSITE" id="PS01031"/>
    </source>
</evidence>
<dbReference type="Pfam" id="PF00011">
    <property type="entry name" value="HSP20"/>
    <property type="match status" value="1"/>
</dbReference>
<dbReference type="AlphaFoldDB" id="A0A371P982"/>
<dbReference type="EMBL" id="QUBR01000001">
    <property type="protein sequence ID" value="REK72462.1"/>
    <property type="molecule type" value="Genomic_DNA"/>
</dbReference>
<evidence type="ECO:0000313" key="5">
    <source>
        <dbReference type="Proteomes" id="UP000265581"/>
    </source>
</evidence>
<dbReference type="InterPro" id="IPR008978">
    <property type="entry name" value="HSP20-like_chaperone"/>
</dbReference>
<dbReference type="CDD" id="cd06464">
    <property type="entry name" value="ACD_sHsps-like"/>
    <property type="match status" value="1"/>
</dbReference>
<feature type="domain" description="SHSP" evidence="3">
    <location>
        <begin position="27"/>
        <end position="138"/>
    </location>
</feature>